<name>D5E5R9_MYCCM</name>
<protein>
    <submittedName>
        <fullName evidence="3">Putative lipoprotein</fullName>
    </submittedName>
</protein>
<evidence type="ECO:0000256" key="1">
    <source>
        <dbReference type="SAM" id="Coils"/>
    </source>
</evidence>
<organism evidence="3 4">
    <name type="scientific">Mycoplasma crocodyli (strain ATCC 51981 / MP145)</name>
    <dbReference type="NCBI Taxonomy" id="512564"/>
    <lineage>
        <taxon>Bacteria</taxon>
        <taxon>Bacillati</taxon>
        <taxon>Mycoplasmatota</taxon>
        <taxon>Mollicutes</taxon>
        <taxon>Mycoplasmataceae</taxon>
        <taxon>Mycoplasma</taxon>
    </lineage>
</organism>
<evidence type="ECO:0000313" key="4">
    <source>
        <dbReference type="Proteomes" id="UP000001845"/>
    </source>
</evidence>
<dbReference type="KEGG" id="mcd:MCRO_0489"/>
<proteinExistence type="predicted"/>
<sequence>MKKIKMMLLSLPLAISPVIALTACNKEVKNENFKENIDLKLNQMRTTLNQVKDIKQLNSLYDALDKQIKALVEKANQIENITSDFYQTVSTAQDNQFRQITYEVSKLAKNSSEADPNSAAELDKTKKLLDKMKSDYDKSIKELQKMLDEAKAKMSADELPRNDISAKEALNTIFNFIEVEFHDAWKKQQPDKYKENHTFWESMIKGVLESKELINKEPEDFTNVKYFERLVLHFIDKLAVLQDYLEGEKKVELVHAKEKFMTALFEWRVNDITKAINAISKQKTTENPKKDEHIKILNDAKTEYEVIMKQSVDFPSQTFKFKYLEENIIYKLLLDPNKYHTYRGEYKLTFESNEFPVYKQINNKKLLDELNILTSKIYDEYSAFFGTKAQYFLTSVYFTKKLYIFKENIQFLKNVRYTSEANTKKEVLYYIEKARSILFDLEKVDYIKLRDEYKTKNASLLSATEANSVRKFVNSNITPKKDENKNYELFELWAKKELTKLDRLKEDSFVNAFHKHVAIKKIETHIKTIYDYMNYWTTLKEDPNSPELKSLLSYDKDLSKYDKSIADENKIIDEYKTNNTFLSVELKKVVEIMPSTQDEVNLKKYFVDSLNKATTFKTLIEKEVAEAGKFENYADDFKTLLINSINLYVNEVIKLNSEAKDKSIEQLKNMASILQTKFVELNKKVGHENEGKKTLLFERLNDNAFQEGYNETDETYTKISKLVIELQKVIEATKSNLFSTKDEAKTFIEKQDLIFKKFETDVIAAKTAEVFTGIGDTNEFTNNFDKLLNEYKVVWNTLVAQKDAELAVINPLLILLNNKSKEQLETFGFDDTGFNKSSKGKILTYIEDSNNNISGYQRKKTQIEKLTKIVPGQELYALIRLWVKNESAQLSARLISDKHDDKETYKLLTGAFEAIRSKNQLFRNLNDIQPSFISFTDPKNDGKQGEVIAKIKELELAYAQASLNALKVFKDQSSTQELKTSAKEALTTSRKAYYDYLNSSDFSIERNSEIRQLASKYTNYEDYNNQGFQPFHIAYLYGELVSLTDTMNWLYDSYIKE</sequence>
<dbReference type="AlphaFoldDB" id="D5E5R9"/>
<accession>D5E5R9</accession>
<feature type="signal peptide" evidence="2">
    <location>
        <begin position="1"/>
        <end position="20"/>
    </location>
</feature>
<keyword evidence="4" id="KW-1185">Reference proteome</keyword>
<dbReference type="PROSITE" id="PS51257">
    <property type="entry name" value="PROKAR_LIPOPROTEIN"/>
    <property type="match status" value="1"/>
</dbReference>
<dbReference type="RefSeq" id="WP_013054183.1">
    <property type="nucleotide sequence ID" value="NC_014014.1"/>
</dbReference>
<evidence type="ECO:0000256" key="2">
    <source>
        <dbReference type="SAM" id="SignalP"/>
    </source>
</evidence>
<dbReference type="OrthoDB" id="401357at2"/>
<keyword evidence="3" id="KW-0449">Lipoprotein</keyword>
<keyword evidence="2" id="KW-0732">Signal</keyword>
<reference evidence="3 4" key="3">
    <citation type="journal article" date="2011" name="J. Bacteriol.">
        <title>Genome sequences of Mycoplasma alligatoris A21JP2T and Mycoplasma crocodyli MP145T.</title>
        <authorList>
            <person name="Brown D.R."/>
            <person name="Farmerie W.G."/>
            <person name="May M."/>
            <person name="Benders G.A."/>
            <person name="Durkin A.S."/>
            <person name="Hlavinka K."/>
            <person name="Hostetler J."/>
            <person name="Jackson J."/>
            <person name="Johnson J."/>
            <person name="Miller R.H."/>
            <person name="Paralanov V."/>
            <person name="Radune D."/>
            <person name="Szczypinski B."/>
            <person name="Glass J.I."/>
        </authorList>
    </citation>
    <scope>NUCLEOTIDE SEQUENCE [LARGE SCALE GENOMIC DNA]</scope>
    <source>
        <strain evidence="4">ATCC 51981 / MP145</strain>
    </source>
</reference>
<reference key="2">
    <citation type="submission" date="2010-03" db="EMBL/GenBank/DDBJ databases">
        <authorList>
            <person name="Ma Z."/>
            <person name="Wang X."/>
            <person name="Liu H."/>
        </authorList>
    </citation>
    <scope>NUCLEOTIDE SEQUENCE</scope>
    <source>
        <strain>MP145</strain>
    </source>
</reference>
<feature type="chain" id="PRO_5003070900" evidence="2">
    <location>
        <begin position="21"/>
        <end position="1057"/>
    </location>
</feature>
<dbReference type="EMBL" id="CP001991">
    <property type="protein sequence ID" value="ADE19406.1"/>
    <property type="molecule type" value="Genomic_DNA"/>
</dbReference>
<feature type="coiled-coil region" evidence="1">
    <location>
        <begin position="122"/>
        <end position="153"/>
    </location>
</feature>
<dbReference type="HOGENOM" id="CLU_292839_0_0_14"/>
<keyword evidence="1" id="KW-0175">Coiled coil</keyword>
<reference evidence="4" key="1">
    <citation type="submission" date="2010-03" db="EMBL/GenBank/DDBJ databases">
        <title>The complete genome of Mycoplasma crocodyli MP145.</title>
        <authorList>
            <person name="Glass J.I."/>
            <person name="Durkin A.S."/>
            <person name="Hostetler J."/>
            <person name="Jackson J."/>
            <person name="Johnson J."/>
            <person name="May M.A."/>
            <person name="Paralanov V."/>
            <person name="Radune D."/>
            <person name="Szczypinski B."/>
            <person name="Brown D.R."/>
        </authorList>
    </citation>
    <scope>NUCLEOTIDE SEQUENCE [LARGE SCALE GENOMIC DNA]</scope>
    <source>
        <strain evidence="4">ATCC 51981 / MP145</strain>
    </source>
</reference>
<gene>
    <name evidence="3" type="ordered locus">MCRO_0489</name>
</gene>
<feature type="coiled-coil region" evidence="1">
    <location>
        <begin position="54"/>
        <end position="81"/>
    </location>
</feature>
<dbReference type="eggNOG" id="ENOG5032ETB">
    <property type="taxonomic scope" value="Bacteria"/>
</dbReference>
<evidence type="ECO:0000313" key="3">
    <source>
        <dbReference type="EMBL" id="ADE19406.1"/>
    </source>
</evidence>
<dbReference type="Proteomes" id="UP000001845">
    <property type="component" value="Chromosome"/>
</dbReference>
<dbReference type="STRING" id="512564.MCRO_0489"/>